<feature type="compositionally biased region" description="Low complexity" evidence="1">
    <location>
        <begin position="71"/>
        <end position="82"/>
    </location>
</feature>
<accession>A0A0N5AYA9</accession>
<name>A0A0N5AYA9_9BILA</name>
<keyword evidence="2" id="KW-1185">Reference proteome</keyword>
<sequence>MTTTDNRSDSLTTLAPNNLFEQTTPESTEEQEHLHETSYRQSGPEEQDLTQETQATESEFPLQVTSPPEQPNQLNLPNLSQSTTSAPTNSSQQVLLANLQHLLQERVPATVIQSLANLLSTETKTTNDDNASNTTRISSAALSSELIQQSSSTRTNNQGYLCIGLCMPYCDSQCIAKETIRQLLLQQLSLNQSTSSYQGSALNTNSSENDVLLTSATVSPYYPSEVNITSPQEPDSYEVFLPNNENTTELDEHFSQSLDTRDEQQLSNITSVNGTNCPLVCMPECTPQCIAIVNQIIGSTTETSITAVTTTTLQQSAAPSTLTPLTDDDLTTTATTNTPDQANDTNPAGNGAQQSSICIPVCMPFCTVECVTRYFQNLYPFLPPLNQQNEQLLRQLLLSTSTNIQNVATSSESNNPEHSSSVPFLSSLQNIGALQNPFMQLSATTANPATSTSVSIKPTIGNEHITVNLPLSFLLNPNCRTLCHNSCLGQCAKQSHNITVCNKSCSSSCMKNCAAQLLNRDQSVLSNIQRPNLSLLSLSQLSDAGNKTPQYTNCLTTISSMKCYCPVGFAVCGNPQRCCKIR</sequence>
<feature type="region of interest" description="Disordered" evidence="1">
    <location>
        <begin position="1"/>
        <end position="87"/>
    </location>
</feature>
<dbReference type="Proteomes" id="UP000046393">
    <property type="component" value="Unplaced"/>
</dbReference>
<feature type="compositionally biased region" description="Low complexity" evidence="1">
    <location>
        <begin position="321"/>
        <end position="347"/>
    </location>
</feature>
<feature type="region of interest" description="Disordered" evidence="1">
    <location>
        <begin position="314"/>
        <end position="353"/>
    </location>
</feature>
<dbReference type="WBParaSite" id="SMUV_0000994601-mRNA-1">
    <property type="protein sequence ID" value="SMUV_0000994601-mRNA-1"/>
    <property type="gene ID" value="SMUV_0000994601"/>
</dbReference>
<organism evidence="2 3">
    <name type="scientific">Syphacia muris</name>
    <dbReference type="NCBI Taxonomy" id="451379"/>
    <lineage>
        <taxon>Eukaryota</taxon>
        <taxon>Metazoa</taxon>
        <taxon>Ecdysozoa</taxon>
        <taxon>Nematoda</taxon>
        <taxon>Chromadorea</taxon>
        <taxon>Rhabditida</taxon>
        <taxon>Spirurina</taxon>
        <taxon>Oxyuridomorpha</taxon>
        <taxon>Oxyuroidea</taxon>
        <taxon>Oxyuridae</taxon>
        <taxon>Syphacia</taxon>
    </lineage>
</organism>
<proteinExistence type="predicted"/>
<evidence type="ECO:0000256" key="1">
    <source>
        <dbReference type="SAM" id="MobiDB-lite"/>
    </source>
</evidence>
<evidence type="ECO:0000313" key="2">
    <source>
        <dbReference type="Proteomes" id="UP000046393"/>
    </source>
</evidence>
<evidence type="ECO:0000313" key="3">
    <source>
        <dbReference type="WBParaSite" id="SMUV_0000994601-mRNA-1"/>
    </source>
</evidence>
<protein>
    <submittedName>
        <fullName evidence="3">Uncharacterized protein</fullName>
    </submittedName>
</protein>
<feature type="compositionally biased region" description="Polar residues" evidence="1">
    <location>
        <begin position="1"/>
        <end position="20"/>
    </location>
</feature>
<dbReference type="AlphaFoldDB" id="A0A0N5AYA9"/>
<reference evidence="3" key="1">
    <citation type="submission" date="2017-02" db="UniProtKB">
        <authorList>
            <consortium name="WormBaseParasite"/>
        </authorList>
    </citation>
    <scope>IDENTIFICATION</scope>
</reference>